<dbReference type="EMBL" id="CAKLDM010000002">
    <property type="protein sequence ID" value="CAH0541532.1"/>
    <property type="molecule type" value="Genomic_DNA"/>
</dbReference>
<dbReference type="InterPro" id="IPR023034">
    <property type="entry name" value="PPIase_SurA"/>
</dbReference>
<dbReference type="HAMAP" id="MF_01183">
    <property type="entry name" value="Chaperone_SurA"/>
    <property type="match status" value="1"/>
</dbReference>
<keyword evidence="1 7" id="KW-0732">Signal</keyword>
<dbReference type="Gene3D" id="1.10.4030.10">
    <property type="entry name" value="Porin chaperone SurA, peptide-binding domain"/>
    <property type="match status" value="2"/>
</dbReference>
<evidence type="ECO:0000256" key="3">
    <source>
        <dbReference type="ARBA" id="ARBA00022764"/>
    </source>
</evidence>
<keyword evidence="2 7" id="KW-0677">Repeat</keyword>
<dbReference type="SUPFAM" id="SSF109998">
    <property type="entry name" value="Triger factor/SurA peptide-binding domain-like"/>
    <property type="match status" value="1"/>
</dbReference>
<dbReference type="SUPFAM" id="SSF54534">
    <property type="entry name" value="FKBP-like"/>
    <property type="match status" value="2"/>
</dbReference>
<dbReference type="RefSeq" id="WP_290368763.1">
    <property type="nucleotide sequence ID" value="NZ_CAKLDM010000002.1"/>
</dbReference>
<dbReference type="InterPro" id="IPR050280">
    <property type="entry name" value="OMP_Chaperone_SurA"/>
</dbReference>
<keyword evidence="3 7" id="KW-0574">Periplasm</keyword>
<organism evidence="9 10">
    <name type="scientific">Vibrio marisflavi CECT 7928</name>
    <dbReference type="NCBI Taxonomy" id="634439"/>
    <lineage>
        <taxon>Bacteria</taxon>
        <taxon>Pseudomonadati</taxon>
        <taxon>Pseudomonadota</taxon>
        <taxon>Gammaproteobacteria</taxon>
        <taxon>Vibrionales</taxon>
        <taxon>Vibrionaceae</taxon>
        <taxon>Vibrio</taxon>
    </lineage>
</organism>
<evidence type="ECO:0000256" key="5">
    <source>
        <dbReference type="ARBA" id="ARBA00023186"/>
    </source>
</evidence>
<keyword evidence="4 7" id="KW-0697">Rotamase</keyword>
<evidence type="ECO:0000313" key="10">
    <source>
        <dbReference type="Proteomes" id="UP000838748"/>
    </source>
</evidence>
<protein>
    <recommendedName>
        <fullName evidence="7">Chaperone SurA</fullName>
    </recommendedName>
    <alternativeName>
        <fullName evidence="7">Peptidyl-prolyl cis-trans isomerase SurA</fullName>
        <shortName evidence="7">PPIase SurA</shortName>
        <ecNumber evidence="7">5.2.1.8</ecNumber>
    </alternativeName>
    <alternativeName>
        <fullName evidence="7">Rotamase SurA</fullName>
    </alternativeName>
</protein>
<evidence type="ECO:0000256" key="6">
    <source>
        <dbReference type="ARBA" id="ARBA00023235"/>
    </source>
</evidence>
<dbReference type="EC" id="5.2.1.8" evidence="7"/>
<evidence type="ECO:0000259" key="8">
    <source>
        <dbReference type="PROSITE" id="PS50198"/>
    </source>
</evidence>
<gene>
    <name evidence="7 9" type="primary">surA</name>
    <name evidence="9" type="ORF">VMF7928_03607</name>
</gene>
<evidence type="ECO:0000256" key="7">
    <source>
        <dbReference type="HAMAP-Rule" id="MF_01183"/>
    </source>
</evidence>
<proteinExistence type="inferred from homology"/>
<dbReference type="Pfam" id="PF00639">
    <property type="entry name" value="Rotamase"/>
    <property type="match status" value="1"/>
</dbReference>
<dbReference type="PROSITE" id="PS01096">
    <property type="entry name" value="PPIC_PPIASE_1"/>
    <property type="match status" value="1"/>
</dbReference>
<sequence precursor="true">MKKWTILLSCVFALFMTSMANAKQVELDKVVVIVNKGVILQSDVDIAMKMLKLNAKESDQKLPSDSVLKQQVIDKLILDKIQQQEAKRLGIHVDDKQLDTALSDIAKSQKMTLKQLIASVQKAGISYSTFRTEIRHEIAEREARNALVRQRINILPEEVNNLAKVLANQTNSTVEYKIAHIQLNFDEQDKLKVEKQADELVNKLKSGTNFSTMAYSYSKGPKALSGGQWGWMRKEEMPTVFADQIKMNKKGSIIGPFLAGSSYHILKIEDVKGLKTVAVTEVDARHILIKPSIILSDAGAKKELNGFIKEIKDGKATFAELAKQYSQDPGSAAQGGDLGYQTPDSFVPEFKHQVETLPVGQISKPFKTVNGWHIVEVMGRKQVDRTDAAMKNRAYRILFNRKFNEEAGAWLQEIRAGAYVDILKGDGSNDS</sequence>
<dbReference type="InterPro" id="IPR000297">
    <property type="entry name" value="PPIase_PpiC"/>
</dbReference>
<keyword evidence="10" id="KW-1185">Reference proteome</keyword>
<feature type="chain" id="PRO_5044946468" description="Chaperone SurA" evidence="7">
    <location>
        <begin position="23"/>
        <end position="431"/>
    </location>
</feature>
<dbReference type="InterPro" id="IPR027304">
    <property type="entry name" value="Trigger_fact/SurA_dom_sf"/>
</dbReference>
<keyword evidence="6 7" id="KW-0413">Isomerase</keyword>
<comment type="caution">
    <text evidence="9">The sequence shown here is derived from an EMBL/GenBank/DDBJ whole genome shotgun (WGS) entry which is preliminary data.</text>
</comment>
<dbReference type="GO" id="GO:0003755">
    <property type="term" value="F:peptidyl-prolyl cis-trans isomerase activity"/>
    <property type="evidence" value="ECO:0007669"/>
    <property type="project" value="UniProtKB-EC"/>
</dbReference>
<feature type="domain" description="PpiC" evidence="8">
    <location>
        <begin position="279"/>
        <end position="379"/>
    </location>
</feature>
<evidence type="ECO:0000256" key="2">
    <source>
        <dbReference type="ARBA" id="ARBA00022737"/>
    </source>
</evidence>
<feature type="signal peptide" evidence="7">
    <location>
        <begin position="1"/>
        <end position="22"/>
    </location>
</feature>
<dbReference type="InterPro" id="IPR046357">
    <property type="entry name" value="PPIase_dom_sf"/>
</dbReference>
<dbReference type="PROSITE" id="PS50198">
    <property type="entry name" value="PPIC_PPIASE_2"/>
    <property type="match status" value="2"/>
</dbReference>
<keyword evidence="5 7" id="KW-0143">Chaperone</keyword>
<accession>A0ABN8E7V0</accession>
<comment type="domain">
    <text evidence="7">The PPIase activity resides only in the second parvulin domain. The N-terminal region and the C-terminal tail are necessary and sufficient for the chaperone activity of SurA. The PPIase activity is dispensable for SurA to function as a chaperone. The N-terminal region and the C-terminal tail are also required for porin recognition.</text>
</comment>
<dbReference type="Pfam" id="PF09312">
    <property type="entry name" value="SurA_N"/>
    <property type="match status" value="1"/>
</dbReference>
<dbReference type="InterPro" id="IPR023058">
    <property type="entry name" value="PPIase_PpiC_CS"/>
</dbReference>
<feature type="domain" description="PpiC" evidence="8">
    <location>
        <begin position="173"/>
        <end position="270"/>
    </location>
</feature>
<dbReference type="InterPro" id="IPR015391">
    <property type="entry name" value="SurA_N"/>
</dbReference>
<dbReference type="Proteomes" id="UP000838748">
    <property type="component" value="Unassembled WGS sequence"/>
</dbReference>
<dbReference type="PANTHER" id="PTHR47637:SF1">
    <property type="entry name" value="CHAPERONE SURA"/>
    <property type="match status" value="1"/>
</dbReference>
<dbReference type="NCBIfam" id="NF008038">
    <property type="entry name" value="PRK10770.1"/>
    <property type="match status" value="1"/>
</dbReference>
<dbReference type="Pfam" id="PF13616">
    <property type="entry name" value="Rotamase_3"/>
    <property type="match status" value="1"/>
</dbReference>
<comment type="catalytic activity">
    <reaction evidence="7">
        <text>[protein]-peptidylproline (omega=180) = [protein]-peptidylproline (omega=0)</text>
        <dbReference type="Rhea" id="RHEA:16237"/>
        <dbReference type="Rhea" id="RHEA-COMP:10747"/>
        <dbReference type="Rhea" id="RHEA-COMP:10748"/>
        <dbReference type="ChEBI" id="CHEBI:83833"/>
        <dbReference type="ChEBI" id="CHEBI:83834"/>
        <dbReference type="EC" id="5.2.1.8"/>
    </reaction>
</comment>
<dbReference type="Gene3D" id="3.10.50.40">
    <property type="match status" value="2"/>
</dbReference>
<name>A0ABN8E7V0_9VIBR</name>
<reference evidence="9" key="1">
    <citation type="submission" date="2021-11" db="EMBL/GenBank/DDBJ databases">
        <authorList>
            <person name="Rodrigo-Torres L."/>
            <person name="Arahal R. D."/>
            <person name="Lucena T."/>
        </authorList>
    </citation>
    <scope>NUCLEOTIDE SEQUENCE</scope>
    <source>
        <strain evidence="9">CECT 7928</strain>
    </source>
</reference>
<evidence type="ECO:0000256" key="1">
    <source>
        <dbReference type="ARBA" id="ARBA00022729"/>
    </source>
</evidence>
<dbReference type="PANTHER" id="PTHR47637">
    <property type="entry name" value="CHAPERONE SURA"/>
    <property type="match status" value="1"/>
</dbReference>
<comment type="function">
    <text evidence="7">Chaperone involved in the correct folding and assembly of outer membrane proteins. Recognizes specific patterns of aromatic residues and the orientation of their side chains, which are found more frequently in integral outer membrane proteins. May act in both early periplasmic and late outer membrane-associated steps of protein maturation.</text>
</comment>
<comment type="subcellular location">
    <subcellularLocation>
        <location evidence="7">Periplasm</location>
    </subcellularLocation>
    <text evidence="7">Is capable of associating with the outer membrane.</text>
</comment>
<evidence type="ECO:0000256" key="4">
    <source>
        <dbReference type="ARBA" id="ARBA00023110"/>
    </source>
</evidence>
<evidence type="ECO:0000313" key="9">
    <source>
        <dbReference type="EMBL" id="CAH0541532.1"/>
    </source>
</evidence>